<dbReference type="PANTHER" id="PTHR31286:SF153">
    <property type="entry name" value="DUF4283 DOMAIN PROTEIN"/>
    <property type="match status" value="1"/>
</dbReference>
<feature type="compositionally biased region" description="Basic and acidic residues" evidence="1">
    <location>
        <begin position="346"/>
        <end position="362"/>
    </location>
</feature>
<dbReference type="InterPro" id="IPR040256">
    <property type="entry name" value="At4g02000-like"/>
</dbReference>
<feature type="domain" description="DUF4283" evidence="3">
    <location>
        <begin position="105"/>
        <end position="178"/>
    </location>
</feature>
<evidence type="ECO:0000259" key="4">
    <source>
        <dbReference type="Pfam" id="PF14392"/>
    </source>
</evidence>
<dbReference type="Pfam" id="PF13456">
    <property type="entry name" value="RVT_3"/>
    <property type="match status" value="1"/>
</dbReference>
<evidence type="ECO:0000313" key="6">
    <source>
        <dbReference type="Proteomes" id="UP000828251"/>
    </source>
</evidence>
<dbReference type="OrthoDB" id="1938170at2759"/>
<comment type="caution">
    <text evidence="5">The sequence shown here is derived from an EMBL/GenBank/DDBJ whole genome shotgun (WGS) entry which is preliminary data.</text>
</comment>
<keyword evidence="6" id="KW-1185">Reference proteome</keyword>
<name>A0A9D3UKY8_9ROSI</name>
<gene>
    <name evidence="5" type="ORF">J1N35_037861</name>
</gene>
<reference evidence="5 6" key="1">
    <citation type="journal article" date="2021" name="Plant Biotechnol. J.">
        <title>Multi-omics assisted identification of the key and species-specific regulatory components of drought-tolerant mechanisms in Gossypium stocksii.</title>
        <authorList>
            <person name="Yu D."/>
            <person name="Ke L."/>
            <person name="Zhang D."/>
            <person name="Wu Y."/>
            <person name="Sun Y."/>
            <person name="Mei J."/>
            <person name="Sun J."/>
            <person name="Sun Y."/>
        </authorList>
    </citation>
    <scope>NUCLEOTIDE SEQUENCE [LARGE SCALE GENOMIC DNA]</scope>
    <source>
        <strain evidence="6">cv. E1</strain>
        <tissue evidence="5">Leaf</tissue>
    </source>
</reference>
<dbReference type="GO" id="GO:0003676">
    <property type="term" value="F:nucleic acid binding"/>
    <property type="evidence" value="ECO:0007669"/>
    <property type="project" value="InterPro"/>
</dbReference>
<dbReference type="Pfam" id="PF14111">
    <property type="entry name" value="DUF4283"/>
    <property type="match status" value="1"/>
</dbReference>
<evidence type="ECO:0000259" key="2">
    <source>
        <dbReference type="Pfam" id="PF13456"/>
    </source>
</evidence>
<accession>A0A9D3UKY8</accession>
<evidence type="ECO:0000256" key="1">
    <source>
        <dbReference type="SAM" id="MobiDB-lite"/>
    </source>
</evidence>
<dbReference type="GO" id="GO:0004523">
    <property type="term" value="F:RNA-DNA hybrid ribonuclease activity"/>
    <property type="evidence" value="ECO:0007669"/>
    <property type="project" value="InterPro"/>
</dbReference>
<dbReference type="Pfam" id="PF14392">
    <property type="entry name" value="zf-CCHC_4"/>
    <property type="match status" value="1"/>
</dbReference>
<evidence type="ECO:0008006" key="7">
    <source>
        <dbReference type="Google" id="ProtNLM"/>
    </source>
</evidence>
<dbReference type="AlphaFoldDB" id="A0A9D3UKY8"/>
<feature type="domain" description="Zinc knuckle CX2CX4HX4C" evidence="4">
    <location>
        <begin position="245"/>
        <end position="291"/>
    </location>
</feature>
<dbReference type="EMBL" id="JAIQCV010000011">
    <property type="protein sequence ID" value="KAH1047077.1"/>
    <property type="molecule type" value="Genomic_DNA"/>
</dbReference>
<protein>
    <recommendedName>
        <fullName evidence="7">DUF4283 domain-containing protein</fullName>
    </recommendedName>
</protein>
<dbReference type="Proteomes" id="UP000828251">
    <property type="component" value="Unassembled WGS sequence"/>
</dbReference>
<evidence type="ECO:0000259" key="3">
    <source>
        <dbReference type="Pfam" id="PF14111"/>
    </source>
</evidence>
<feature type="domain" description="RNase H type-1" evidence="2">
    <location>
        <begin position="440"/>
        <end position="493"/>
    </location>
</feature>
<organism evidence="5 6">
    <name type="scientific">Gossypium stocksii</name>
    <dbReference type="NCBI Taxonomy" id="47602"/>
    <lineage>
        <taxon>Eukaryota</taxon>
        <taxon>Viridiplantae</taxon>
        <taxon>Streptophyta</taxon>
        <taxon>Embryophyta</taxon>
        <taxon>Tracheophyta</taxon>
        <taxon>Spermatophyta</taxon>
        <taxon>Magnoliopsida</taxon>
        <taxon>eudicotyledons</taxon>
        <taxon>Gunneridae</taxon>
        <taxon>Pentapetalae</taxon>
        <taxon>rosids</taxon>
        <taxon>malvids</taxon>
        <taxon>Malvales</taxon>
        <taxon>Malvaceae</taxon>
        <taxon>Malvoideae</taxon>
        <taxon>Gossypium</taxon>
    </lineage>
</organism>
<proteinExistence type="predicted"/>
<feature type="region of interest" description="Disordered" evidence="1">
    <location>
        <begin position="342"/>
        <end position="362"/>
    </location>
</feature>
<dbReference type="InterPro" id="IPR002156">
    <property type="entry name" value="RNaseH_domain"/>
</dbReference>
<sequence length="545" mass="62452">MRGNRVAHCLAVEGRQWSTPCCWVEEVPVPVDNLVVEDWADWLRTQSKTLKKSERERVGCFLHHLKSLMVKNVVLVIEEGIANLKLMDEEEEELNGEIPIEAWNYQRCLVGRCLTDSVVHFPSLRNTMADLWHPIGGICISDLGDKRYLFQFFHEIDIQRVRSGTPWFFNNHMLILQTVPVGEDPSSVCLNFTDFWVQIHNLPNGLMTEGMAKQLGDFIGRFMEYDNAIPTMAVRNFIRVQVCLDVILPLKRKKKIRIGMSTVVYARFQYEKLGLFCFVCGKLGHGESFYPLRLRMDTFQITFGWDIFLRAAARRRNNTVSRWLREADGSFCTSPYMERNISQHKMGKESDTGRNSRSDLGERDLIPNSMRLKPSQQLVNIGEDSWRNLGWRELVGHVEDVGPIELVENVENNPLVVSDGKKRQRVVEDFSATLNDTDSGDSLTVIKKLRSVEDDNSILRSIIHNIRSIEDRLESVSYLFVPRESNKVAHNLALEGRRRVGCCSWSDGFPESVRMMALLDRQVWLRNTSNVADGSVLGEGSNESP</sequence>
<evidence type="ECO:0000313" key="5">
    <source>
        <dbReference type="EMBL" id="KAH1047077.1"/>
    </source>
</evidence>
<dbReference type="InterPro" id="IPR025558">
    <property type="entry name" value="DUF4283"/>
</dbReference>
<dbReference type="PANTHER" id="PTHR31286">
    <property type="entry name" value="GLYCINE-RICH CELL WALL STRUCTURAL PROTEIN 1.8-LIKE"/>
    <property type="match status" value="1"/>
</dbReference>
<dbReference type="InterPro" id="IPR025836">
    <property type="entry name" value="Zn_knuckle_CX2CX4HX4C"/>
</dbReference>